<reference evidence="3" key="1">
    <citation type="submission" date="2020-05" db="UniProtKB">
        <authorList>
            <consortium name="EnsemblMetazoa"/>
        </authorList>
    </citation>
    <scope>IDENTIFICATION</scope>
    <source>
        <strain evidence="3">BB02</strain>
    </source>
</reference>
<dbReference type="GO" id="GO:0005096">
    <property type="term" value="F:GTPase activator activity"/>
    <property type="evidence" value="ECO:0007669"/>
    <property type="project" value="UniProtKB-KW"/>
</dbReference>
<evidence type="ECO:0000256" key="1">
    <source>
        <dbReference type="ARBA" id="ARBA00022468"/>
    </source>
</evidence>
<dbReference type="PROSITE" id="PS50238">
    <property type="entry name" value="RHOGAP"/>
    <property type="match status" value="1"/>
</dbReference>
<dbReference type="GO" id="GO:0051056">
    <property type="term" value="P:regulation of small GTPase mediated signal transduction"/>
    <property type="evidence" value="ECO:0007669"/>
    <property type="project" value="TreeGrafter"/>
</dbReference>
<keyword evidence="1" id="KW-0343">GTPase activation</keyword>
<dbReference type="GO" id="GO:0007165">
    <property type="term" value="P:signal transduction"/>
    <property type="evidence" value="ECO:0007669"/>
    <property type="project" value="InterPro"/>
</dbReference>
<dbReference type="GO" id="GO:0030833">
    <property type="term" value="P:regulation of actin filament polymerization"/>
    <property type="evidence" value="ECO:0007669"/>
    <property type="project" value="TreeGrafter"/>
</dbReference>
<dbReference type="AlphaFoldDB" id="A0A2C9KYJ2"/>
<evidence type="ECO:0000259" key="2">
    <source>
        <dbReference type="PROSITE" id="PS50238"/>
    </source>
</evidence>
<dbReference type="PANTHER" id="PTHR14963">
    <property type="entry name" value="RHO GTPASE ACTIVATING PROTEIN 18,19-RELATED"/>
    <property type="match status" value="1"/>
</dbReference>
<dbReference type="InterPro" id="IPR008936">
    <property type="entry name" value="Rho_GTPase_activation_prot"/>
</dbReference>
<dbReference type="InterPro" id="IPR000198">
    <property type="entry name" value="RhoGAP_dom"/>
</dbReference>
<proteinExistence type="predicted"/>
<sequence>MNKMGLNNIAMIMAPNLFLLHARSKEKLHLETELKKAESTSKIVTMLIHYQDSLWTVPSSFIAQLRHQYTVEAHRKADKSLLSKFSRKKEKTEDKYKKLPNNDQLESQDVVIKVQAPHLTKSSALVQLDNSTTAADVVDKFKCENGELTRENSTIGEVETSAGHVYRNPNNAHYAHDTDYLFEVGGNIAERCLDPRTKMMELYHVNPTAEWVIKSRKYR</sequence>
<dbReference type="STRING" id="6526.A0A2C9KYJ2"/>
<organism evidence="3 4">
    <name type="scientific">Biomphalaria glabrata</name>
    <name type="common">Bloodfluke planorb</name>
    <name type="synonym">Freshwater snail</name>
    <dbReference type="NCBI Taxonomy" id="6526"/>
    <lineage>
        <taxon>Eukaryota</taxon>
        <taxon>Metazoa</taxon>
        <taxon>Spiralia</taxon>
        <taxon>Lophotrochozoa</taxon>
        <taxon>Mollusca</taxon>
        <taxon>Gastropoda</taxon>
        <taxon>Heterobranchia</taxon>
        <taxon>Euthyneura</taxon>
        <taxon>Panpulmonata</taxon>
        <taxon>Hygrophila</taxon>
        <taxon>Lymnaeoidea</taxon>
        <taxon>Planorbidae</taxon>
        <taxon>Biomphalaria</taxon>
    </lineage>
</organism>
<gene>
    <name evidence="3" type="primary">106055542</name>
</gene>
<dbReference type="KEGG" id="bgt:106055542"/>
<name>A0A2C9KYJ2_BIOGL</name>
<dbReference type="EnsemblMetazoa" id="BGLB025026-RA">
    <property type="protein sequence ID" value="BGLB025026-PA"/>
    <property type="gene ID" value="BGLB025026"/>
</dbReference>
<dbReference type="VEuPathDB" id="VectorBase:BGLB025026"/>
<dbReference type="GO" id="GO:0005737">
    <property type="term" value="C:cytoplasm"/>
    <property type="evidence" value="ECO:0007669"/>
    <property type="project" value="TreeGrafter"/>
</dbReference>
<dbReference type="VEuPathDB" id="VectorBase:BGLAX_038939"/>
<dbReference type="Proteomes" id="UP000076420">
    <property type="component" value="Unassembled WGS sequence"/>
</dbReference>
<evidence type="ECO:0000313" key="3">
    <source>
        <dbReference type="EnsemblMetazoa" id="BGLB025026-PA"/>
    </source>
</evidence>
<accession>A0A2C9KYJ2</accession>
<dbReference type="Gene3D" id="1.10.555.10">
    <property type="entry name" value="Rho GTPase activation protein"/>
    <property type="match status" value="1"/>
</dbReference>
<dbReference type="SUPFAM" id="SSF48350">
    <property type="entry name" value="GTPase activation domain, GAP"/>
    <property type="match status" value="1"/>
</dbReference>
<protein>
    <recommendedName>
        <fullName evidence="2">Rho-GAP domain-containing protein</fullName>
    </recommendedName>
</protein>
<dbReference type="InterPro" id="IPR057323">
    <property type="entry name" value="RHG40/28/18_ubiquitin"/>
</dbReference>
<dbReference type="PANTHER" id="PTHR14963:SF1">
    <property type="entry name" value="RHO GTPASE-ACTIVATING PROTEIN CONUNDRUM"/>
    <property type="match status" value="1"/>
</dbReference>
<feature type="domain" description="Rho-GAP" evidence="2">
    <location>
        <begin position="1"/>
        <end position="55"/>
    </location>
</feature>
<dbReference type="Pfam" id="PF25442">
    <property type="entry name" value="Ubiquitin_RHG40_C"/>
    <property type="match status" value="1"/>
</dbReference>
<evidence type="ECO:0000313" key="4">
    <source>
        <dbReference type="Proteomes" id="UP000076420"/>
    </source>
</evidence>